<protein>
    <submittedName>
        <fullName evidence="1">Repeat protein</fullName>
    </submittedName>
</protein>
<gene>
    <name evidence="1" type="ORF">glt_00108</name>
</gene>
<proteinExistence type="predicted"/>
<sequence>MENKYFMFTGYPEMINGNYLQTGLNIIEEHKYFSFKGFIVFDAKNIPKHHFAYYLREVILPKTLPGFKIEKSGKQFHTNMVFLSNIYELYNPKTLEMLSSLGFDPGDKSIDYWIQYYGSLNMDHDKNNTLHQYYLRKKLETENIIIPKYNDNTNVVNNDSNLTLDTDNGDATMSKENYKNYVNSLNLKNDSEKKEDFKTSLLVAIDSDNINSALELIKKHKFYNIAMVCAVKKNYLKLIKYLLINKYCSLNDVIIMALENSCIEIFNYLKKFIDMKPFLNLAILNDHVDIVMEILEKTRNPCKPFLLAAENGKFEIVSNIYEIWSSCFRESDINVALTLVKQRITCLVSDSEMNIDIEQELNMIDLLENIKLTIANNS</sequence>
<dbReference type="Proteomes" id="UP000241071">
    <property type="component" value="Segment"/>
</dbReference>
<dbReference type="InterPro" id="IPR036770">
    <property type="entry name" value="Ankyrin_rpt-contain_sf"/>
</dbReference>
<dbReference type="Gene3D" id="1.25.40.20">
    <property type="entry name" value="Ankyrin repeat-containing domain"/>
    <property type="match status" value="1"/>
</dbReference>
<evidence type="ECO:0000313" key="2">
    <source>
        <dbReference type="Proteomes" id="UP000241071"/>
    </source>
</evidence>
<dbReference type="SUPFAM" id="SSF48403">
    <property type="entry name" value="Ankyrin repeat"/>
    <property type="match status" value="1"/>
</dbReference>
<name>M1PW21_9VIRU</name>
<evidence type="ECO:0000313" key="1">
    <source>
        <dbReference type="EMBL" id="AGF84917.1"/>
    </source>
</evidence>
<keyword evidence="2" id="KW-1185">Reference proteome</keyword>
<accession>M1PW21</accession>
<dbReference type="EMBL" id="KC008572">
    <property type="protein sequence ID" value="AGF84917.1"/>
    <property type="molecule type" value="Genomic_DNA"/>
</dbReference>
<reference evidence="1 2" key="1">
    <citation type="submission" date="2012-10" db="EMBL/GenBank/DDBJ databases">
        <title>Complete genome sequence of Moumouvirus goulette.</title>
        <authorList>
            <person name="Fournous G."/>
            <person name="Bougalmi M."/>
            <person name="Colson P."/>
        </authorList>
    </citation>
    <scope>NUCLEOTIDE SEQUENCE [LARGE SCALE GENOMIC DNA]</scope>
</reference>
<organism evidence="1 2">
    <name type="scientific">Moumouvirus goulette</name>
    <dbReference type="NCBI Taxonomy" id="1247379"/>
    <lineage>
        <taxon>Viruses</taxon>
        <taxon>Varidnaviria</taxon>
        <taxon>Bamfordvirae</taxon>
        <taxon>Nucleocytoviricota</taxon>
        <taxon>Megaviricetes</taxon>
        <taxon>Imitervirales</taxon>
        <taxon>Mimiviridae</taxon>
        <taxon>Megamimivirinae</taxon>
        <taxon>Moumouvirus</taxon>
        <taxon>Moumouvirus goulettemassiliense</taxon>
    </lineage>
</organism>